<organism evidence="1 2">
    <name type="scientific">Fusarium floridanum</name>
    <dbReference type="NCBI Taxonomy" id="1325733"/>
    <lineage>
        <taxon>Eukaryota</taxon>
        <taxon>Fungi</taxon>
        <taxon>Dikarya</taxon>
        <taxon>Ascomycota</taxon>
        <taxon>Pezizomycotina</taxon>
        <taxon>Sordariomycetes</taxon>
        <taxon>Hypocreomycetidae</taxon>
        <taxon>Hypocreales</taxon>
        <taxon>Nectriaceae</taxon>
        <taxon>Fusarium</taxon>
        <taxon>Fusarium solani species complex</taxon>
    </lineage>
</organism>
<name>A0A428NI73_9HYPO</name>
<dbReference type="AlphaFoldDB" id="A0A428NI73"/>
<evidence type="ECO:0000313" key="1">
    <source>
        <dbReference type="EMBL" id="RSL40497.1"/>
    </source>
</evidence>
<sequence>MSRLFERGTSITEMNDMFQLMDVDSEQVVACPASKTTSETNFTSDLTHTDSNAYKAALHEKPGFGSGAWEKPPTSIWNS</sequence>
<feature type="non-terminal residue" evidence="1">
    <location>
        <position position="79"/>
    </location>
</feature>
<keyword evidence="2" id="KW-1185">Reference proteome</keyword>
<accession>A0A428NI73</accession>
<proteinExistence type="predicted"/>
<dbReference type="Proteomes" id="UP000287972">
    <property type="component" value="Unassembled WGS sequence"/>
</dbReference>
<gene>
    <name evidence="1" type="ORF">CEP51_016690</name>
</gene>
<dbReference type="EMBL" id="NKCL01001323">
    <property type="protein sequence ID" value="RSL40497.1"/>
    <property type="molecule type" value="Genomic_DNA"/>
</dbReference>
<comment type="caution">
    <text evidence="1">The sequence shown here is derived from an EMBL/GenBank/DDBJ whole genome shotgun (WGS) entry which is preliminary data.</text>
</comment>
<evidence type="ECO:0000313" key="2">
    <source>
        <dbReference type="Proteomes" id="UP000287972"/>
    </source>
</evidence>
<protein>
    <submittedName>
        <fullName evidence="1">Uncharacterized protein</fullName>
    </submittedName>
</protein>
<reference evidence="1 2" key="1">
    <citation type="submission" date="2017-06" db="EMBL/GenBank/DDBJ databases">
        <title>Comparative genomic analysis of Ambrosia Fusariam Clade fungi.</title>
        <authorList>
            <person name="Stajich J.E."/>
            <person name="Carrillo J."/>
            <person name="Kijimoto T."/>
            <person name="Eskalen A."/>
            <person name="O'Donnell K."/>
            <person name="Kasson M."/>
        </authorList>
    </citation>
    <scope>NUCLEOTIDE SEQUENCE [LARGE SCALE GENOMIC DNA]</scope>
    <source>
        <strain evidence="1 2">NRRL62606</strain>
    </source>
</reference>